<gene>
    <name evidence="1" type="ORF">VIS_S3DHC20009</name>
</gene>
<accession>H6RHR8</accession>
<reference evidence="1" key="1">
    <citation type="journal article" date="2012" name="Environ. Microbiol.">
        <title>Genomic content of uncultured Bacteroidetes from contrasting oceanic provinces in the North Atlantic Ocean.</title>
        <authorList>
            <person name="Gomez-Pereira P.R."/>
            <person name="Schuler M."/>
            <person name="Fuchs B.M."/>
            <person name="Bennke C."/>
            <person name="Teeling H."/>
            <person name="Waldmann J."/>
            <person name="Richter M."/>
            <person name="Barbe V."/>
            <person name="Bataille E."/>
            <person name="Glockner F.O."/>
            <person name="Amann R."/>
        </authorList>
    </citation>
    <scope>NUCLEOTIDE SEQUENCE</scope>
</reference>
<organism evidence="1">
    <name type="scientific">uncultured Polaribacter sp</name>
    <dbReference type="NCBI Taxonomy" id="174711"/>
    <lineage>
        <taxon>Bacteria</taxon>
        <taxon>Pseudomonadati</taxon>
        <taxon>Bacteroidota</taxon>
        <taxon>Flavobacteriia</taxon>
        <taxon>Flavobacteriales</taxon>
        <taxon>Flavobacteriaceae</taxon>
        <taxon>environmental samples</taxon>
    </lineage>
</organism>
<evidence type="ECO:0000313" key="1">
    <source>
        <dbReference type="EMBL" id="CCG00579.1"/>
    </source>
</evidence>
<dbReference type="AlphaFoldDB" id="H6RHR8"/>
<sequence length="34" mass="4068">MQTYLDLIKAAYTKYLHYLKTNYFNPSELGKLLL</sequence>
<dbReference type="EMBL" id="FO117612">
    <property type="protein sequence ID" value="CCG00579.1"/>
    <property type="molecule type" value="Genomic_DNA"/>
</dbReference>
<name>H6RHR8_9FLAO</name>
<protein>
    <submittedName>
        <fullName evidence="1">Uncharacterized protein</fullName>
    </submittedName>
</protein>
<reference evidence="1" key="2">
    <citation type="submission" date="2012-02" db="EMBL/GenBank/DDBJ databases">
        <authorList>
            <person name="Genoscope - CEA"/>
        </authorList>
    </citation>
    <scope>NUCLEOTIDE SEQUENCE</scope>
</reference>
<proteinExistence type="predicted"/>